<evidence type="ECO:0000313" key="5">
    <source>
        <dbReference type="EMBL" id="AGR41565.1"/>
    </source>
</evidence>
<dbReference type="PATRIC" id="fig|1276220.3.peg.998"/>
<name>S5MI47_9MOLU</name>
<organism evidence="5 6">
    <name type="scientific">Spiroplasma taiwanense CT-1</name>
    <dbReference type="NCBI Taxonomy" id="1276220"/>
    <lineage>
        <taxon>Bacteria</taxon>
        <taxon>Bacillati</taxon>
        <taxon>Mycoplasmatota</taxon>
        <taxon>Mollicutes</taxon>
        <taxon>Entomoplasmatales</taxon>
        <taxon>Spiroplasmataceae</taxon>
        <taxon>Spiroplasma</taxon>
    </lineage>
</organism>
<sequence length="192" mass="22233">MKLFLKYVKQFNTLIISMEQKNITSTKREENVEILFNGDEIVGFNVFEIKLENKKFNLEDSKLKEIAYPILQKYFKNFKFENQFIIVKIIDFEKIQNTHLSLCKINTGKEVIQIVCGADNVKKEMLTVLATIGSWMPNGMRINQGKLKGFDSYGMLCSAKELEITNSNFNTEGILELKIDDSKIGRSIWEII</sequence>
<dbReference type="eggNOG" id="COG0073">
    <property type="taxonomic scope" value="Bacteria"/>
</dbReference>
<dbReference type="KEGG" id="stai:STAIW_v1c09790"/>
<evidence type="ECO:0000313" key="6">
    <source>
        <dbReference type="Proteomes" id="UP000014984"/>
    </source>
</evidence>
<dbReference type="InterPro" id="IPR033714">
    <property type="entry name" value="tRNA_bind_bactPheRS"/>
</dbReference>
<dbReference type="STRING" id="1276220.STAIW_v1c09790"/>
<dbReference type="OrthoDB" id="9805455at2"/>
<dbReference type="Gene3D" id="2.40.50.140">
    <property type="entry name" value="Nucleic acid-binding proteins"/>
    <property type="match status" value="1"/>
</dbReference>
<reference evidence="5 6" key="1">
    <citation type="journal article" date="2013" name="Genome Biol. Evol.">
        <title>Comparison of metabolic capacities and inference of gene content evolution in mosquito-associated Spiroplasma diminutum and S. taiwanense.</title>
        <authorList>
            <person name="Lo W.S."/>
            <person name="Ku C."/>
            <person name="Chen L.L."/>
            <person name="Chang T.H."/>
            <person name="Kuo C.H."/>
        </authorList>
    </citation>
    <scope>NUCLEOTIDE SEQUENCE [LARGE SCALE GENOMIC DNA]</scope>
    <source>
        <strain evidence="5">CT-1</strain>
    </source>
</reference>
<dbReference type="Gene3D" id="3.30.1940.10">
    <property type="entry name" value="YtpR-like"/>
    <property type="match status" value="1"/>
</dbReference>
<dbReference type="InterPro" id="IPR037154">
    <property type="entry name" value="YtpR-like_sf"/>
</dbReference>
<dbReference type="EMBL" id="CP005074">
    <property type="protein sequence ID" value="AGR41565.1"/>
    <property type="molecule type" value="Genomic_DNA"/>
</dbReference>
<dbReference type="NCBIfam" id="NF045760">
    <property type="entry name" value="YtpR"/>
    <property type="match status" value="1"/>
</dbReference>
<dbReference type="GO" id="GO:0000049">
    <property type="term" value="F:tRNA binding"/>
    <property type="evidence" value="ECO:0007669"/>
    <property type="project" value="UniProtKB-UniRule"/>
</dbReference>
<dbReference type="RefSeq" id="WP_020834704.1">
    <property type="nucleotide sequence ID" value="NC_021846.1"/>
</dbReference>
<dbReference type="Proteomes" id="UP000014984">
    <property type="component" value="Chromosome"/>
</dbReference>
<keyword evidence="2 3" id="KW-0694">RNA-binding</keyword>
<evidence type="ECO:0000259" key="4">
    <source>
        <dbReference type="PROSITE" id="PS50886"/>
    </source>
</evidence>
<keyword evidence="6" id="KW-1185">Reference proteome</keyword>
<evidence type="ECO:0000256" key="2">
    <source>
        <dbReference type="ARBA" id="ARBA00022884"/>
    </source>
</evidence>
<proteinExistence type="predicted"/>
<keyword evidence="1 3" id="KW-0820">tRNA-binding</keyword>
<feature type="domain" description="TRNA-binding" evidence="4">
    <location>
        <begin position="78"/>
        <end position="189"/>
    </location>
</feature>
<gene>
    <name evidence="5" type="ORF">STAIW_v1c09790</name>
</gene>
<dbReference type="CDD" id="cd02796">
    <property type="entry name" value="tRNA_bind_bactPheRS"/>
    <property type="match status" value="1"/>
</dbReference>
<protein>
    <submittedName>
        <fullName evidence="5">Putative tRNA-binding protein</fullName>
    </submittedName>
</protein>
<evidence type="ECO:0000256" key="1">
    <source>
        <dbReference type="ARBA" id="ARBA00022555"/>
    </source>
</evidence>
<dbReference type="PROSITE" id="PS50886">
    <property type="entry name" value="TRBD"/>
    <property type="match status" value="1"/>
</dbReference>
<dbReference type="Pfam" id="PF01588">
    <property type="entry name" value="tRNA_bind"/>
    <property type="match status" value="1"/>
</dbReference>
<accession>S5MI47</accession>
<dbReference type="InterPro" id="IPR012340">
    <property type="entry name" value="NA-bd_OB-fold"/>
</dbReference>
<dbReference type="AlphaFoldDB" id="S5MI47"/>
<dbReference type="InterPro" id="IPR002547">
    <property type="entry name" value="tRNA-bd_dom"/>
</dbReference>
<evidence type="ECO:0000256" key="3">
    <source>
        <dbReference type="PROSITE-ProRule" id="PRU00209"/>
    </source>
</evidence>
<dbReference type="SUPFAM" id="SSF50249">
    <property type="entry name" value="Nucleic acid-binding proteins"/>
    <property type="match status" value="1"/>
</dbReference>
<dbReference type="HOGENOM" id="CLU_098250_1_0_14"/>